<evidence type="ECO:0000313" key="4">
    <source>
        <dbReference type="Proteomes" id="UP000185739"/>
    </source>
</evidence>
<reference evidence="3 4" key="1">
    <citation type="submission" date="2016-12" db="EMBL/GenBank/DDBJ databases">
        <title>Complete genome sequence of Thauera chlorobenzoica, a Betaproteobacterium degrading haloaromatics anaerobically to CO2 and halides.</title>
        <authorList>
            <person name="Goris T."/>
            <person name="Mergelsberg M."/>
            <person name="Boll M."/>
        </authorList>
    </citation>
    <scope>NUCLEOTIDE SEQUENCE [LARGE SCALE GENOMIC DNA]</scope>
    <source>
        <strain evidence="3 4">3CB1</strain>
    </source>
</reference>
<dbReference type="RefSeq" id="WP_075149328.1">
    <property type="nucleotide sequence ID" value="NZ_CP018839.1"/>
</dbReference>
<feature type="compositionally biased region" description="Basic and acidic residues" evidence="1">
    <location>
        <begin position="43"/>
        <end position="61"/>
    </location>
</feature>
<feature type="signal peptide" evidence="2">
    <location>
        <begin position="1"/>
        <end position="26"/>
    </location>
</feature>
<dbReference type="AlphaFoldDB" id="A0A1H5TN07"/>
<dbReference type="EMBL" id="CP018839">
    <property type="protein sequence ID" value="APR06081.1"/>
    <property type="molecule type" value="Genomic_DNA"/>
</dbReference>
<dbReference type="Proteomes" id="UP000185739">
    <property type="component" value="Chromosome"/>
</dbReference>
<keyword evidence="2" id="KW-0732">Signal</keyword>
<evidence type="ECO:0000256" key="1">
    <source>
        <dbReference type="SAM" id="MobiDB-lite"/>
    </source>
</evidence>
<proteinExistence type="predicted"/>
<dbReference type="OrthoDB" id="8527959at2"/>
<keyword evidence="4" id="KW-1185">Reference proteome</keyword>
<organism evidence="3 4">
    <name type="scientific">Thauera chlorobenzoica</name>
    <dbReference type="NCBI Taxonomy" id="96773"/>
    <lineage>
        <taxon>Bacteria</taxon>
        <taxon>Pseudomonadati</taxon>
        <taxon>Pseudomonadota</taxon>
        <taxon>Betaproteobacteria</taxon>
        <taxon>Rhodocyclales</taxon>
        <taxon>Zoogloeaceae</taxon>
        <taxon>Thauera</taxon>
    </lineage>
</organism>
<name>A0A1H5TN07_9RHOO</name>
<evidence type="ECO:0000313" key="3">
    <source>
        <dbReference type="EMBL" id="APR06081.1"/>
    </source>
</evidence>
<evidence type="ECO:0000256" key="2">
    <source>
        <dbReference type="SAM" id="SignalP"/>
    </source>
</evidence>
<feature type="chain" id="PRO_5044005583" evidence="2">
    <location>
        <begin position="27"/>
        <end position="61"/>
    </location>
</feature>
<sequence length="61" mass="6455">MIKRQTIAAIIATTAMAYSIWTPVQAASLLSAAQINLPSNCAGDKHDTRGGEDKASRPVRS</sequence>
<feature type="region of interest" description="Disordered" evidence="1">
    <location>
        <begin position="40"/>
        <end position="61"/>
    </location>
</feature>
<gene>
    <name evidence="3" type="ORF">Tchl_3275</name>
</gene>
<protein>
    <submittedName>
        <fullName evidence="3">Uncharacterized protein</fullName>
    </submittedName>
</protein>
<accession>A0A1H5TN07</accession>
<dbReference type="KEGG" id="tcl:Tchl_3275"/>